<dbReference type="PANTHER" id="PTHR36978:SF4">
    <property type="entry name" value="P-LOOP CONTAINING NUCLEOSIDE TRIPHOSPHATE HYDROLASE PROTEIN"/>
    <property type="match status" value="1"/>
</dbReference>
<dbReference type="SUPFAM" id="SSF52540">
    <property type="entry name" value="P-loop containing nucleoside triphosphate hydrolases"/>
    <property type="match status" value="1"/>
</dbReference>
<evidence type="ECO:0000256" key="1">
    <source>
        <dbReference type="SAM" id="MobiDB-lite"/>
    </source>
</evidence>
<evidence type="ECO:0000313" key="4">
    <source>
        <dbReference type="Proteomes" id="UP000272025"/>
    </source>
</evidence>
<gene>
    <name evidence="3" type="ORF">SODALDRAFT_19325</name>
</gene>
<feature type="region of interest" description="Disordered" evidence="1">
    <location>
        <begin position="1"/>
        <end position="33"/>
    </location>
</feature>
<evidence type="ECO:0000313" key="3">
    <source>
        <dbReference type="EMBL" id="ROT42619.1"/>
    </source>
</evidence>
<feature type="transmembrane region" description="Helical" evidence="2">
    <location>
        <begin position="267"/>
        <end position="292"/>
    </location>
</feature>
<dbReference type="STRING" id="1314773.A0A3N2Q757"/>
<dbReference type="InterPro" id="IPR027417">
    <property type="entry name" value="P-loop_NTPase"/>
</dbReference>
<accession>A0A3N2Q757</accession>
<dbReference type="EMBL" id="ML119051">
    <property type="protein sequence ID" value="ROT42619.1"/>
    <property type="molecule type" value="Genomic_DNA"/>
</dbReference>
<evidence type="ECO:0000256" key="2">
    <source>
        <dbReference type="SAM" id="Phobius"/>
    </source>
</evidence>
<dbReference type="Proteomes" id="UP000272025">
    <property type="component" value="Unassembled WGS sequence"/>
</dbReference>
<protein>
    <recommendedName>
        <fullName evidence="5">NAD dependent epimerase/dehydratase</fullName>
    </recommendedName>
</protein>
<proteinExistence type="predicted"/>
<feature type="compositionally biased region" description="Basic and acidic residues" evidence="1">
    <location>
        <begin position="1"/>
        <end position="21"/>
    </location>
</feature>
<keyword evidence="2" id="KW-1133">Transmembrane helix</keyword>
<keyword evidence="4" id="KW-1185">Reference proteome</keyword>
<dbReference type="OrthoDB" id="408152at2759"/>
<keyword evidence="2" id="KW-0472">Membrane</keyword>
<name>A0A3N2Q757_SODAK</name>
<evidence type="ECO:0008006" key="5">
    <source>
        <dbReference type="Google" id="ProtNLM"/>
    </source>
</evidence>
<keyword evidence="2" id="KW-0812">Transmembrane</keyword>
<dbReference type="GeneID" id="39575625"/>
<reference evidence="3 4" key="1">
    <citation type="journal article" date="2018" name="Mol. Ecol.">
        <title>The obligate alkalophilic soda-lake fungus Sodiomyces alkalinus has shifted to a protein diet.</title>
        <authorList>
            <person name="Grum-Grzhimaylo A.A."/>
            <person name="Falkoski D.L."/>
            <person name="van den Heuvel J."/>
            <person name="Valero-Jimenez C.A."/>
            <person name="Min B."/>
            <person name="Choi I.G."/>
            <person name="Lipzen A."/>
            <person name="Daum C.G."/>
            <person name="Aanen D.K."/>
            <person name="Tsang A."/>
            <person name="Henrissat B."/>
            <person name="Bilanenko E.N."/>
            <person name="de Vries R.P."/>
            <person name="van Kan J.A.L."/>
            <person name="Grigoriev I.V."/>
            <person name="Debets A.J.M."/>
        </authorList>
    </citation>
    <scope>NUCLEOTIDE SEQUENCE [LARGE SCALE GENOMIC DNA]</scope>
    <source>
        <strain evidence="3 4">F11</strain>
    </source>
</reference>
<dbReference type="Pfam" id="PF17784">
    <property type="entry name" value="Sulfotransfer_4"/>
    <property type="match status" value="1"/>
</dbReference>
<sequence length="298" mass="33641">MEKMEKMTTRSEPTTTEKNEAMPHQPGMGTRTHPMKVLSLGLPRMGSYSMCLALQQLGYQNVYHLIDDTARRPEDWDFFAEAADALFPSLPTYNKRGMTREQWDVIFGSCEGITDIGSIFAKSLIEAYPEAKVILVERDFDSWWKSMENLLDLIFGRTACLYRDVIEPVAESGLTKSVQKVVGGWLGVETLNPSMAELRARVRDVYAKHNAMIPKLVPEERLLRCQLGEGWGPLCKFLDKKVPDTTFPHANDAASFKKQVQGSRTKLAWLALQRVAFWVSAIMVVGVMILLAGRMQGY</sequence>
<dbReference type="InterPro" id="IPR040632">
    <property type="entry name" value="Sulfotransfer_4"/>
</dbReference>
<dbReference type="RefSeq" id="XP_028470425.1">
    <property type="nucleotide sequence ID" value="XM_028607147.1"/>
</dbReference>
<dbReference type="AlphaFoldDB" id="A0A3N2Q757"/>
<organism evidence="3 4">
    <name type="scientific">Sodiomyces alkalinus (strain CBS 110278 / VKM F-3762 / F11)</name>
    <name type="common">Alkaliphilic filamentous fungus</name>
    <dbReference type="NCBI Taxonomy" id="1314773"/>
    <lineage>
        <taxon>Eukaryota</taxon>
        <taxon>Fungi</taxon>
        <taxon>Dikarya</taxon>
        <taxon>Ascomycota</taxon>
        <taxon>Pezizomycotina</taxon>
        <taxon>Sordariomycetes</taxon>
        <taxon>Hypocreomycetidae</taxon>
        <taxon>Glomerellales</taxon>
        <taxon>Plectosphaerellaceae</taxon>
        <taxon>Sodiomyces</taxon>
    </lineage>
</organism>
<dbReference type="PANTHER" id="PTHR36978">
    <property type="entry name" value="P-LOOP CONTAINING NUCLEOTIDE TRIPHOSPHATE HYDROLASE"/>
    <property type="match status" value="1"/>
</dbReference>
<dbReference type="Gene3D" id="3.40.50.300">
    <property type="entry name" value="P-loop containing nucleotide triphosphate hydrolases"/>
    <property type="match status" value="1"/>
</dbReference>